<dbReference type="SMART" id="SM00496">
    <property type="entry name" value="IENR2"/>
    <property type="match status" value="3"/>
</dbReference>
<dbReference type="EMBL" id="JBEPMY010000001">
    <property type="protein sequence ID" value="MET3753379.1"/>
    <property type="molecule type" value="Genomic_DNA"/>
</dbReference>
<dbReference type="RefSeq" id="WP_168302043.1">
    <property type="nucleotide sequence ID" value="NZ_CP071604.1"/>
</dbReference>
<dbReference type="PROSITE" id="PS51032">
    <property type="entry name" value="AP2_ERF"/>
    <property type="match status" value="1"/>
</dbReference>
<dbReference type="Proteomes" id="UP001549077">
    <property type="component" value="Unassembled WGS sequence"/>
</dbReference>
<dbReference type="InterPro" id="IPR001471">
    <property type="entry name" value="AP2/ERF_dom"/>
</dbReference>
<keyword evidence="2" id="KW-0238">DNA-binding</keyword>
<gene>
    <name evidence="6" type="ORF">ABID08_000718</name>
</gene>
<dbReference type="SUPFAM" id="SSF54171">
    <property type="entry name" value="DNA-binding domain"/>
    <property type="match status" value="1"/>
</dbReference>
<dbReference type="InterPro" id="IPR003611">
    <property type="entry name" value="NUMOD3"/>
</dbReference>
<evidence type="ECO:0000256" key="3">
    <source>
        <dbReference type="ARBA" id="ARBA00023163"/>
    </source>
</evidence>
<feature type="domain" description="AP2/ERF" evidence="5">
    <location>
        <begin position="165"/>
        <end position="221"/>
    </location>
</feature>
<evidence type="ECO:0000313" key="7">
    <source>
        <dbReference type="Proteomes" id="UP001549077"/>
    </source>
</evidence>
<protein>
    <recommendedName>
        <fullName evidence="5">AP2/ERF domain-containing protein</fullName>
    </recommendedName>
</protein>
<dbReference type="SMART" id="SM00380">
    <property type="entry name" value="AP2"/>
    <property type="match status" value="1"/>
</dbReference>
<accession>A0ABV2MB65</accession>
<feature type="compositionally biased region" description="Basic and acidic residues" evidence="4">
    <location>
        <begin position="123"/>
        <end position="134"/>
    </location>
</feature>
<organism evidence="6 7">
    <name type="scientific">Rhizobium binae</name>
    <dbReference type="NCBI Taxonomy" id="1138190"/>
    <lineage>
        <taxon>Bacteria</taxon>
        <taxon>Pseudomonadati</taxon>
        <taxon>Pseudomonadota</taxon>
        <taxon>Alphaproteobacteria</taxon>
        <taxon>Hyphomicrobiales</taxon>
        <taxon>Rhizobiaceae</taxon>
        <taxon>Rhizobium/Agrobacterium group</taxon>
        <taxon>Rhizobium</taxon>
    </lineage>
</organism>
<reference evidence="6 7" key="1">
    <citation type="submission" date="2024-06" db="EMBL/GenBank/DDBJ databases">
        <title>Genomic Encyclopedia of Type Strains, Phase IV (KMG-IV): sequencing the most valuable type-strain genomes for metagenomic binning, comparative biology and taxonomic classification.</title>
        <authorList>
            <person name="Goeker M."/>
        </authorList>
    </citation>
    <scope>NUCLEOTIDE SEQUENCE [LARGE SCALE GENOMIC DNA]</scope>
    <source>
        <strain evidence="6 7">DSM 29288</strain>
    </source>
</reference>
<comment type="caution">
    <text evidence="6">The sequence shown here is derived from an EMBL/GenBank/DDBJ whole genome shotgun (WGS) entry which is preliminary data.</text>
</comment>
<keyword evidence="3" id="KW-0804">Transcription</keyword>
<evidence type="ECO:0000256" key="2">
    <source>
        <dbReference type="ARBA" id="ARBA00023125"/>
    </source>
</evidence>
<feature type="region of interest" description="Disordered" evidence="4">
    <location>
        <begin position="123"/>
        <end position="151"/>
    </location>
</feature>
<dbReference type="Gene3D" id="3.30.730.10">
    <property type="entry name" value="AP2/ERF domain"/>
    <property type="match status" value="1"/>
</dbReference>
<sequence>MEYYTYVWRDAAGVPFYVGKGKGKRAHNTTRRSVDFKEIYAKGGCSVEILDLFIHESQAHAHEVELIELYGRRPFGGTLVNMTDGGEGTSGRKLNDEARAKISAAAKARGIPSETRARLIEATRGKKHTEEHKSKISAALTGRHRPSETRDRISLSRRMMGPKDGFKGVVFSTEANKWMARIRVDGETKYLRCHSVPEDAARAYDKAAFEAWGFDCYLNFPEDFETRKSA</sequence>
<dbReference type="InterPro" id="IPR036955">
    <property type="entry name" value="AP2/ERF_dom_sf"/>
</dbReference>
<evidence type="ECO:0000256" key="1">
    <source>
        <dbReference type="ARBA" id="ARBA00023015"/>
    </source>
</evidence>
<evidence type="ECO:0000259" key="5">
    <source>
        <dbReference type="PROSITE" id="PS51032"/>
    </source>
</evidence>
<dbReference type="Pfam" id="PF07460">
    <property type="entry name" value="NUMOD3"/>
    <property type="match status" value="1"/>
</dbReference>
<keyword evidence="1" id="KW-0805">Transcription regulation</keyword>
<dbReference type="InterPro" id="IPR016177">
    <property type="entry name" value="DNA-bd_dom_sf"/>
</dbReference>
<proteinExistence type="predicted"/>
<evidence type="ECO:0000256" key="4">
    <source>
        <dbReference type="SAM" id="MobiDB-lite"/>
    </source>
</evidence>
<name>A0ABV2MB65_9HYPH</name>
<keyword evidence="7" id="KW-1185">Reference proteome</keyword>
<dbReference type="GeneID" id="91149116"/>
<evidence type="ECO:0000313" key="6">
    <source>
        <dbReference type="EMBL" id="MET3753379.1"/>
    </source>
</evidence>